<name>A0A7S0MXN8_9CRYP</name>
<dbReference type="InterPro" id="IPR052994">
    <property type="entry name" value="Tiny_macrocysts_regulators"/>
</dbReference>
<evidence type="ECO:0000313" key="3">
    <source>
        <dbReference type="EMBL" id="CAD8651149.1"/>
    </source>
</evidence>
<feature type="transmembrane region" description="Helical" evidence="1">
    <location>
        <begin position="520"/>
        <end position="541"/>
    </location>
</feature>
<dbReference type="InterPro" id="IPR057352">
    <property type="entry name" value="TPR_TmcB/C"/>
</dbReference>
<reference evidence="3" key="1">
    <citation type="submission" date="2021-01" db="EMBL/GenBank/DDBJ databases">
        <authorList>
            <person name="Corre E."/>
            <person name="Pelletier E."/>
            <person name="Niang G."/>
            <person name="Scheremetjew M."/>
            <person name="Finn R."/>
            <person name="Kale V."/>
            <person name="Holt S."/>
            <person name="Cochrane G."/>
            <person name="Meng A."/>
            <person name="Brown T."/>
            <person name="Cohen L."/>
        </authorList>
    </citation>
    <scope>NUCLEOTIDE SEQUENCE</scope>
    <source>
        <strain evidence="3">CCAP979/52</strain>
    </source>
</reference>
<evidence type="ECO:0000256" key="1">
    <source>
        <dbReference type="SAM" id="Phobius"/>
    </source>
</evidence>
<keyword evidence="1" id="KW-1133">Transmembrane helix</keyword>
<feature type="transmembrane region" description="Helical" evidence="1">
    <location>
        <begin position="486"/>
        <end position="505"/>
    </location>
</feature>
<accession>A0A7S0MXN8</accession>
<feature type="transmembrane region" description="Helical" evidence="1">
    <location>
        <begin position="936"/>
        <end position="954"/>
    </location>
</feature>
<keyword evidence="1" id="KW-0472">Membrane</keyword>
<protein>
    <recommendedName>
        <fullName evidence="2">TmcB/TmcC TPR repeats domain-containing protein</fullName>
    </recommendedName>
</protein>
<organism evidence="3">
    <name type="scientific">Cryptomonas curvata</name>
    <dbReference type="NCBI Taxonomy" id="233186"/>
    <lineage>
        <taxon>Eukaryota</taxon>
        <taxon>Cryptophyceae</taxon>
        <taxon>Cryptomonadales</taxon>
        <taxon>Cryptomonadaceae</taxon>
        <taxon>Cryptomonas</taxon>
    </lineage>
</organism>
<sequence length="1014" mass="114403">MDIGLSQMSSKINVTLQISHLNMKQYQRLRLYLNPTISSDWSLFNEGRARAVNETTAHERFLDTLSDGAMLDHEYVLYASQRIIGQRDAGSSMGQDDISALQLLEFEMKFNKIKKLHRSCILALKAFWQIFCTHKRVFRKKAKYSEHLVDKVDDIVSCLQRIERASEGASEGYKALLDKFPRSVPLLHSYGSFCDVILNRAIQARQLMNSALLLESGPEEDVSSYAGQGHTLMHTLAIGDEENRQADQTAVKSTSSSSDGNHRARIDRFIASWKDVIMAKELADLRRLNWRILFATLMILVVCTIGFVLMDSVLYESTAHANIDLVDGSQLFRVNLFQSLFLIHSLVLADISNNTVEAASIQSHLNIISQGFAAAHLQSFQKATADVGDLYKSQTWQLFSPTGWITSFHSLWFLGNEFSSQVASASGMPTSEAAMWNNDITNLSPAMRAIVFLNENCFQNILPAFEQLGQAYIAQVVKFGQLTRTVIWISVSLNVILILLVAIYILRSLGSVVNNVQHDIVIMLLVLSTSRTSASKILAFYDRAERTIMDIDAEDENFVKLSTEDDELLATTTAGEDNRHNRDEMVVGDKSSNCFGETMSQHKNLMDFPMIAVPERNEFQGIRSIDIQQHPVLAIVSERLVCNNMKNNMNNNNMVKSSSSNSLVPEQRNHAALRIQSAPKSIQALRTLTAQKCPWYVRRPVHFVSLAVMLFLCIISVLYPARNVDDLVNIPAKQNQAGRRRFLHLACVHFARELVLYDGFSRLNAPELVAALQWSLYELRESDKAVRLGGTLGVIKGSEAGLGRTDHNSFVYSTGCPWRTNYSEGSFCSVQSRPNMLMHGLDGLMLTFYDACESILAKNLPEVLGNYLRFPQNFTQGTIQAEVNKANLDLLSSDPDAAFIMESFSGDLYQALEQVESIMKIEQDGIFNLFHSEGRLLYGVFVAQTCLLFYLVIFRKSILSCEKEIAKIKQFVQRLPAFLLEMQEAEEIHFFFKEREYARNQREDDENHVDLDLG</sequence>
<feature type="transmembrane region" description="Helical" evidence="1">
    <location>
        <begin position="288"/>
        <end position="310"/>
    </location>
</feature>
<gene>
    <name evidence="3" type="ORF">CCUR1050_LOCUS27001</name>
</gene>
<dbReference type="PANTHER" id="PTHR31600">
    <property type="entry name" value="TINY MACROCYSTS PROTEIN B-RELATED"/>
    <property type="match status" value="1"/>
</dbReference>
<feature type="transmembrane region" description="Helical" evidence="1">
    <location>
        <begin position="701"/>
        <end position="721"/>
    </location>
</feature>
<dbReference type="Pfam" id="PF25474">
    <property type="entry name" value="TPR_TmcB"/>
    <property type="match status" value="1"/>
</dbReference>
<evidence type="ECO:0000259" key="2">
    <source>
        <dbReference type="Pfam" id="PF25474"/>
    </source>
</evidence>
<proteinExistence type="predicted"/>
<dbReference type="AlphaFoldDB" id="A0A7S0MXN8"/>
<feature type="domain" description="TmcB/TmcC TPR repeats" evidence="2">
    <location>
        <begin position="91"/>
        <end position="215"/>
    </location>
</feature>
<dbReference type="EMBL" id="HBEZ01049055">
    <property type="protein sequence ID" value="CAD8651149.1"/>
    <property type="molecule type" value="Transcribed_RNA"/>
</dbReference>
<keyword evidence="1" id="KW-0812">Transmembrane</keyword>
<dbReference type="PANTHER" id="PTHR31600:SF2">
    <property type="entry name" value="GAMETE ENRICHED GENE 10 PROTEIN-RELATED"/>
    <property type="match status" value="1"/>
</dbReference>